<proteinExistence type="predicted"/>
<dbReference type="WBParaSite" id="ACAC_0000878301-mRNA-1">
    <property type="protein sequence ID" value="ACAC_0000878301-mRNA-1"/>
    <property type="gene ID" value="ACAC_0000878301"/>
</dbReference>
<name>A0A0K0DDI0_ANGCA</name>
<dbReference type="Proteomes" id="UP000035642">
    <property type="component" value="Unassembled WGS sequence"/>
</dbReference>
<keyword evidence="1" id="KW-1185">Reference proteome</keyword>
<reference evidence="1" key="1">
    <citation type="submission" date="2012-09" db="EMBL/GenBank/DDBJ databases">
        <authorList>
            <person name="Martin A.A."/>
        </authorList>
    </citation>
    <scope>NUCLEOTIDE SEQUENCE</scope>
</reference>
<sequence length="162" mass="18298">MSSALPRPLTVATPLRYCHHHCSWVMQPKVKLTPRKIGVQGPSIRRKEPTKMSQFSREELSELKRLSAMLPPRAAKEQDPAQLVLNAANYIQQLVATVRARVNKGTLPIVTITVFVVVTNNYIVISRRALSTPIDVSRSFRRAKLRSNTSTIRVFSVFDVFT</sequence>
<accession>A0A0K0DDI0</accession>
<reference evidence="2" key="2">
    <citation type="submission" date="2017-02" db="UniProtKB">
        <authorList>
            <consortium name="WormBaseParasite"/>
        </authorList>
    </citation>
    <scope>IDENTIFICATION</scope>
</reference>
<evidence type="ECO:0000313" key="1">
    <source>
        <dbReference type="Proteomes" id="UP000035642"/>
    </source>
</evidence>
<dbReference type="AlphaFoldDB" id="A0A0K0DDI0"/>
<protein>
    <submittedName>
        <fullName evidence="2">BHLH domain-containing protein</fullName>
    </submittedName>
</protein>
<evidence type="ECO:0000313" key="2">
    <source>
        <dbReference type="WBParaSite" id="ACAC_0000878301-mRNA-1"/>
    </source>
</evidence>
<organism evidence="1 2">
    <name type="scientific">Angiostrongylus cantonensis</name>
    <name type="common">Rat lungworm</name>
    <dbReference type="NCBI Taxonomy" id="6313"/>
    <lineage>
        <taxon>Eukaryota</taxon>
        <taxon>Metazoa</taxon>
        <taxon>Ecdysozoa</taxon>
        <taxon>Nematoda</taxon>
        <taxon>Chromadorea</taxon>
        <taxon>Rhabditida</taxon>
        <taxon>Rhabditina</taxon>
        <taxon>Rhabditomorpha</taxon>
        <taxon>Strongyloidea</taxon>
        <taxon>Metastrongylidae</taxon>
        <taxon>Angiostrongylus</taxon>
    </lineage>
</organism>